<dbReference type="Pfam" id="PF01501">
    <property type="entry name" value="Glyco_transf_8"/>
    <property type="match status" value="1"/>
</dbReference>
<keyword evidence="1" id="KW-1133">Transmembrane helix</keyword>
<dbReference type="InterPro" id="IPR002495">
    <property type="entry name" value="Glyco_trans_8"/>
</dbReference>
<proteinExistence type="predicted"/>
<comment type="caution">
    <text evidence="2">The sequence shown here is derived from an EMBL/GenBank/DDBJ whole genome shotgun (WGS) entry which is preliminary data.</text>
</comment>
<dbReference type="GO" id="GO:0005789">
    <property type="term" value="C:endoplasmic reticulum membrane"/>
    <property type="evidence" value="ECO:0007669"/>
    <property type="project" value="TreeGrafter"/>
</dbReference>
<protein>
    <recommendedName>
        <fullName evidence="4">Xyloside xylosyltransferase 1</fullName>
    </recommendedName>
</protein>
<evidence type="ECO:0000313" key="3">
    <source>
        <dbReference type="Proteomes" id="UP001497497"/>
    </source>
</evidence>
<sequence>IVKGWIAKILCTKKQHKMLLRMVFKMKKRYCNCNWFQLMLLTLLLAFFSLLIIFRYMLLYDSHSLTMNSMNLRAHQHHKHDGHVHKHFLALPSLSNSNLEPSQSQEKLFEHKNQEDHYHSGQHQHFIQQLHQKHQEIFSKYASFRPQTLNQRNKENNYNLGLGNFSTNNHLKQKIKTHEGDNGVVNILLLFDSADKNTQLQSSFLLCVSSLLASSSKPIQFYIAGDSNSFKIAKRLLQKASSDSGFIYPLQKTSMENSVSLKIKTIHELLSGAKNTKFSDPLFYISIVLHEIMPKSVSKMILLDADLYITSDISKLYSLFDHFQPEQAVGMARDNQPVYRNLLWEFRKKNPRTRVGDPPPDGLTGFNSGVVLLDLDKLRNSSRYNSYFTVNVLLSIVNKYQFEGHLGDQDFFTLLSFEYEELFYILPCGWNRQLCTWWRRDDLIKIFDAYFKCIEPVHIWHGNC</sequence>
<feature type="non-terminal residue" evidence="2">
    <location>
        <position position="1"/>
    </location>
</feature>
<dbReference type="InterPro" id="IPR029044">
    <property type="entry name" value="Nucleotide-diphossugar_trans"/>
</dbReference>
<dbReference type="Proteomes" id="UP001497497">
    <property type="component" value="Unassembled WGS sequence"/>
</dbReference>
<gene>
    <name evidence="2" type="ORF">GSLYS_00014702001</name>
</gene>
<keyword evidence="1" id="KW-0472">Membrane</keyword>
<keyword evidence="3" id="KW-1185">Reference proteome</keyword>
<dbReference type="GO" id="GO:0140560">
    <property type="term" value="F:xylosyl alpha-1,3-xylosyltransferase activity"/>
    <property type="evidence" value="ECO:0007669"/>
    <property type="project" value="TreeGrafter"/>
</dbReference>
<keyword evidence="1" id="KW-0812">Transmembrane</keyword>
<reference evidence="2 3" key="1">
    <citation type="submission" date="2024-04" db="EMBL/GenBank/DDBJ databases">
        <authorList>
            <consortium name="Genoscope - CEA"/>
            <person name="William W."/>
        </authorList>
    </citation>
    <scope>NUCLEOTIDE SEQUENCE [LARGE SCALE GENOMIC DNA]</scope>
</reference>
<organism evidence="2 3">
    <name type="scientific">Lymnaea stagnalis</name>
    <name type="common">Great pond snail</name>
    <name type="synonym">Helix stagnalis</name>
    <dbReference type="NCBI Taxonomy" id="6523"/>
    <lineage>
        <taxon>Eukaryota</taxon>
        <taxon>Metazoa</taxon>
        <taxon>Spiralia</taxon>
        <taxon>Lophotrochozoa</taxon>
        <taxon>Mollusca</taxon>
        <taxon>Gastropoda</taxon>
        <taxon>Heterobranchia</taxon>
        <taxon>Euthyneura</taxon>
        <taxon>Panpulmonata</taxon>
        <taxon>Hygrophila</taxon>
        <taxon>Lymnaeoidea</taxon>
        <taxon>Lymnaeidae</taxon>
        <taxon>Lymnaea</taxon>
    </lineage>
</organism>
<accession>A0AAV2I397</accession>
<evidence type="ECO:0000256" key="1">
    <source>
        <dbReference type="SAM" id="Phobius"/>
    </source>
</evidence>
<name>A0AAV2I397_LYMST</name>
<dbReference type="SUPFAM" id="SSF53448">
    <property type="entry name" value="Nucleotide-diphospho-sugar transferases"/>
    <property type="match status" value="1"/>
</dbReference>
<dbReference type="PANTHER" id="PTHR46612">
    <property type="entry name" value="XYLOSIDE XYLOSYLTRANSFERASE 1"/>
    <property type="match status" value="1"/>
</dbReference>
<evidence type="ECO:0008006" key="4">
    <source>
        <dbReference type="Google" id="ProtNLM"/>
    </source>
</evidence>
<dbReference type="Gene3D" id="3.90.550.10">
    <property type="entry name" value="Spore Coat Polysaccharide Biosynthesis Protein SpsA, Chain A"/>
    <property type="match status" value="1"/>
</dbReference>
<dbReference type="AlphaFoldDB" id="A0AAV2I397"/>
<dbReference type="EMBL" id="CAXITT010000412">
    <property type="protein sequence ID" value="CAL1541060.1"/>
    <property type="molecule type" value="Genomic_DNA"/>
</dbReference>
<dbReference type="PANTHER" id="PTHR46612:SF1">
    <property type="entry name" value="XYLOSIDE XYLOSYLTRANSFERASE 1"/>
    <property type="match status" value="1"/>
</dbReference>
<evidence type="ECO:0000313" key="2">
    <source>
        <dbReference type="EMBL" id="CAL1541060.1"/>
    </source>
</evidence>
<dbReference type="InterPro" id="IPR042465">
    <property type="entry name" value="XXLT1"/>
</dbReference>
<feature type="non-terminal residue" evidence="2">
    <location>
        <position position="464"/>
    </location>
</feature>
<feature type="transmembrane region" description="Helical" evidence="1">
    <location>
        <begin position="35"/>
        <end position="58"/>
    </location>
</feature>
<dbReference type="GO" id="GO:0016266">
    <property type="term" value="P:protein O-linked glycosylation via N-acetyl-galactosamine"/>
    <property type="evidence" value="ECO:0007669"/>
    <property type="project" value="TreeGrafter"/>
</dbReference>